<protein>
    <submittedName>
        <fullName evidence="1">Uncharacterized protein</fullName>
    </submittedName>
</protein>
<dbReference type="Proteomes" id="UP001239111">
    <property type="component" value="Chromosome 2"/>
</dbReference>
<comment type="caution">
    <text evidence="1">The sequence shown here is derived from an EMBL/GenBank/DDBJ whole genome shotgun (WGS) entry which is preliminary data.</text>
</comment>
<reference evidence="1" key="1">
    <citation type="submission" date="2023-04" db="EMBL/GenBank/DDBJ databases">
        <title>A chromosome-level genome assembly of the parasitoid wasp Eretmocerus hayati.</title>
        <authorList>
            <person name="Zhong Y."/>
            <person name="Liu S."/>
            <person name="Liu Y."/>
        </authorList>
    </citation>
    <scope>NUCLEOTIDE SEQUENCE</scope>
    <source>
        <strain evidence="1">ZJU_SS_LIU_2023</strain>
    </source>
</reference>
<gene>
    <name evidence="1" type="ORF">QAD02_012944</name>
</gene>
<evidence type="ECO:0000313" key="1">
    <source>
        <dbReference type="EMBL" id="KAJ8677157.1"/>
    </source>
</evidence>
<organism evidence="1 2">
    <name type="scientific">Eretmocerus hayati</name>
    <dbReference type="NCBI Taxonomy" id="131215"/>
    <lineage>
        <taxon>Eukaryota</taxon>
        <taxon>Metazoa</taxon>
        <taxon>Ecdysozoa</taxon>
        <taxon>Arthropoda</taxon>
        <taxon>Hexapoda</taxon>
        <taxon>Insecta</taxon>
        <taxon>Pterygota</taxon>
        <taxon>Neoptera</taxon>
        <taxon>Endopterygota</taxon>
        <taxon>Hymenoptera</taxon>
        <taxon>Apocrita</taxon>
        <taxon>Proctotrupomorpha</taxon>
        <taxon>Chalcidoidea</taxon>
        <taxon>Aphelinidae</taxon>
        <taxon>Aphelininae</taxon>
        <taxon>Eretmocerus</taxon>
    </lineage>
</organism>
<dbReference type="EMBL" id="CM056742">
    <property type="protein sequence ID" value="KAJ8677157.1"/>
    <property type="molecule type" value="Genomic_DNA"/>
</dbReference>
<sequence length="746" mass="82449">MAIQDDIDICLNVTEGSNGSSKKILEGKHVKCFNKNCSQETSSLFPKLCPIDSDRSMLEERIKLKSLAATVATCVQGHGQHKEEPAISFLKKPNSGIHPKSVGPRYGSKRGWEKAFDRISFCQEDDPNGLLVHSTKKMANNVIQNVSMVKKRDATSKLKKSLSKTCQTNNLKEERLLQNHLGNDGESNYLKNEGPSIPHIDLACEQIGRIATAGMYHTDLMVSRNKKQGLMIAKERLRTTATVLSDGKSTKKFARKISDGKRRKDVSMTSNDGCGNPHSSGKISSLFGNNPEVPYIGQRLVRPVNENVFTADTFSDLNIHKYSVLNLEKNMEISKMTTVQKKAIPVILSGYDVLVKSQTGSGKTLSYALPIVEKLQKIRPKLLRNSGIRALVILPTRELALQTYECFLKLVKPFTWIVPGCLVGGGKRKAEKARLRKGCTILVATPGRLLDHIKNTEALRLDVVEIFVLDEADRMLDMGYERDISGILDELNNTKSGNHDDGYDALELLRLHVNPKVKLENSIDNETIKIGKGRDVVEYDGKCGKLRADDECDPDGEHSSDTHHDSQTPLASLQETSECSSCTTFNPRKRQTILLSATLTHAVEKLAGLSMDNSILVDAAKGNINTSSGNCHEVDGDLIVPGSVSQSYVVTPPKLRMVTLSSYIVGKFKGHASHKIIVFMATQDMVDYHTDILSLILSKPVDGENKDSGPPVDIEFFKLHGSMSQKMRTEIFNTFRQTQSGILLCT</sequence>
<proteinExistence type="predicted"/>
<name>A0ACC2P3Z7_9HYME</name>
<feature type="non-terminal residue" evidence="1">
    <location>
        <position position="746"/>
    </location>
</feature>
<keyword evidence="2" id="KW-1185">Reference proteome</keyword>
<accession>A0ACC2P3Z7</accession>
<evidence type="ECO:0000313" key="2">
    <source>
        <dbReference type="Proteomes" id="UP001239111"/>
    </source>
</evidence>